<protein>
    <recommendedName>
        <fullName evidence="4">Integral membrane protein</fullName>
    </recommendedName>
</protein>
<keyword evidence="1" id="KW-0472">Membrane</keyword>
<gene>
    <name evidence="2" type="ORF">GCM10009849_17940</name>
</gene>
<keyword evidence="1" id="KW-0812">Transmembrane</keyword>
<sequence length="160" mass="17142">MIVFFILAVPAVIGGLFAGVNLWARLVGRIGMGLVMLLGGAAVNASFLASGADYATFANDAKFAWVTHLWREVVPAKPLLWIGLLVVFQALMGIMILSGGWPTRIGLIGAILFHGVLGVFFSWFLTAYAAVVLVAIVPLLRAEWRAEAHAAPPPIRHRPA</sequence>
<evidence type="ECO:0000256" key="1">
    <source>
        <dbReference type="SAM" id="Phobius"/>
    </source>
</evidence>
<evidence type="ECO:0008006" key="4">
    <source>
        <dbReference type="Google" id="ProtNLM"/>
    </source>
</evidence>
<feature type="transmembrane region" description="Helical" evidence="1">
    <location>
        <begin position="34"/>
        <end position="58"/>
    </location>
</feature>
<reference evidence="2 3" key="1">
    <citation type="journal article" date="2019" name="Int. J. Syst. Evol. Microbiol.">
        <title>The Global Catalogue of Microorganisms (GCM) 10K type strain sequencing project: providing services to taxonomists for standard genome sequencing and annotation.</title>
        <authorList>
            <consortium name="The Broad Institute Genomics Platform"/>
            <consortium name="The Broad Institute Genome Sequencing Center for Infectious Disease"/>
            <person name="Wu L."/>
            <person name="Ma J."/>
        </authorList>
    </citation>
    <scope>NUCLEOTIDE SEQUENCE [LARGE SCALE GENOMIC DNA]</scope>
    <source>
        <strain evidence="2 3">JCM 16034</strain>
    </source>
</reference>
<keyword evidence="1" id="KW-1133">Transmembrane helix</keyword>
<feature type="transmembrane region" description="Helical" evidence="1">
    <location>
        <begin position="107"/>
        <end position="140"/>
    </location>
</feature>
<comment type="caution">
    <text evidence="2">The sequence shown here is derived from an EMBL/GenBank/DDBJ whole genome shotgun (WGS) entry which is preliminary data.</text>
</comment>
<organism evidence="2 3">
    <name type="scientific">Sinomonas flava</name>
    <dbReference type="NCBI Taxonomy" id="496857"/>
    <lineage>
        <taxon>Bacteria</taxon>
        <taxon>Bacillati</taxon>
        <taxon>Actinomycetota</taxon>
        <taxon>Actinomycetes</taxon>
        <taxon>Micrococcales</taxon>
        <taxon>Micrococcaceae</taxon>
        <taxon>Sinomonas</taxon>
    </lineage>
</organism>
<keyword evidence="3" id="KW-1185">Reference proteome</keyword>
<evidence type="ECO:0000313" key="2">
    <source>
        <dbReference type="EMBL" id="GAA2199855.1"/>
    </source>
</evidence>
<name>A0ABN3BTH7_9MICC</name>
<proteinExistence type="predicted"/>
<feature type="transmembrane region" description="Helical" evidence="1">
    <location>
        <begin position="79"/>
        <end position="101"/>
    </location>
</feature>
<accession>A0ABN3BTH7</accession>
<dbReference type="EMBL" id="BAAAQW010000005">
    <property type="protein sequence ID" value="GAA2199855.1"/>
    <property type="molecule type" value="Genomic_DNA"/>
</dbReference>
<evidence type="ECO:0000313" key="3">
    <source>
        <dbReference type="Proteomes" id="UP001500432"/>
    </source>
</evidence>
<dbReference type="Proteomes" id="UP001500432">
    <property type="component" value="Unassembled WGS sequence"/>
</dbReference>